<dbReference type="CDD" id="cd16145">
    <property type="entry name" value="ARS_like"/>
    <property type="match status" value="1"/>
</dbReference>
<evidence type="ECO:0000259" key="2">
    <source>
        <dbReference type="Pfam" id="PF00884"/>
    </source>
</evidence>
<dbReference type="Proteomes" id="UP000676194">
    <property type="component" value="Chromosome"/>
</dbReference>
<dbReference type="AlphaFoldDB" id="A0A8E6EXG7"/>
<dbReference type="InterPro" id="IPR017850">
    <property type="entry name" value="Alkaline_phosphatase_core_sf"/>
</dbReference>
<feature type="domain" description="Sulfatase N-terminal" evidence="2">
    <location>
        <begin position="30"/>
        <end position="385"/>
    </location>
</feature>
<keyword evidence="4" id="KW-1185">Reference proteome</keyword>
<evidence type="ECO:0000313" key="3">
    <source>
        <dbReference type="EMBL" id="QVL31241.1"/>
    </source>
</evidence>
<evidence type="ECO:0000256" key="1">
    <source>
        <dbReference type="SAM" id="SignalP"/>
    </source>
</evidence>
<dbReference type="EMBL" id="CP074694">
    <property type="protein sequence ID" value="QVL31241.1"/>
    <property type="molecule type" value="Genomic_DNA"/>
</dbReference>
<feature type="chain" id="PRO_5034738304" evidence="1">
    <location>
        <begin position="24"/>
        <end position="503"/>
    </location>
</feature>
<feature type="signal peptide" evidence="1">
    <location>
        <begin position="1"/>
        <end position="23"/>
    </location>
</feature>
<dbReference type="InterPro" id="IPR052701">
    <property type="entry name" value="GAG_Ulvan_Degrading_Sulfatases"/>
</dbReference>
<name>A0A8E6EXG7_9BACT</name>
<dbReference type="Pfam" id="PF00884">
    <property type="entry name" value="Sulfatase"/>
    <property type="match status" value="1"/>
</dbReference>
<dbReference type="PANTHER" id="PTHR43751:SF3">
    <property type="entry name" value="SULFATASE N-TERMINAL DOMAIN-CONTAINING PROTEIN"/>
    <property type="match status" value="1"/>
</dbReference>
<gene>
    <name evidence="3" type="ORF">KIH39_20695</name>
</gene>
<dbReference type="KEGG" id="tsph:KIH39_20695"/>
<reference evidence="3" key="1">
    <citation type="submission" date="2021-05" db="EMBL/GenBank/DDBJ databases">
        <title>Complete genome sequence of the cellulolytic planctomycete Telmatocola sphagniphila SP2T and characterization of the first cellulase from planctomycetes.</title>
        <authorList>
            <person name="Rakitin A.L."/>
            <person name="Beletsky A.V."/>
            <person name="Naumoff D.G."/>
            <person name="Kulichevskaya I.S."/>
            <person name="Mardanov A.V."/>
            <person name="Ravin N.V."/>
            <person name="Dedysh S.N."/>
        </authorList>
    </citation>
    <scope>NUCLEOTIDE SEQUENCE</scope>
    <source>
        <strain evidence="3">SP2T</strain>
    </source>
</reference>
<dbReference type="RefSeq" id="WP_213495122.1">
    <property type="nucleotide sequence ID" value="NZ_CP074694.1"/>
</dbReference>
<dbReference type="InterPro" id="IPR000917">
    <property type="entry name" value="Sulfatase_N"/>
</dbReference>
<dbReference type="SUPFAM" id="SSF53649">
    <property type="entry name" value="Alkaline phosphatase-like"/>
    <property type="match status" value="1"/>
</dbReference>
<evidence type="ECO:0000313" key="4">
    <source>
        <dbReference type="Proteomes" id="UP000676194"/>
    </source>
</evidence>
<dbReference type="PANTHER" id="PTHR43751">
    <property type="entry name" value="SULFATASE"/>
    <property type="match status" value="1"/>
</dbReference>
<sequence>MAGRYLHLLGCLCLLAASGALRGAEPTKLPNIVFLIADDLGYGDLGCYGQTKIRTPNIDKLATEGMRFSNHYSGSNVCAPSRCTLMTGKHPGHGYIRENHQAKGYSEGQEPVPAGLLKMPLRLQEVGYTLGGFGKWGLGPVTSSGDPLKQGFDRWYGYNCQAEAHNYYPTHLWDNDKQITLNNPKFAAHQKLPKDADVNNPASYAAYSGKDYAPDLIGEKALEFVRANKDKPFFLYFATTVPHLALQVPEDSLQEYAGKFPETPYTGDRSYLPHRQPRAAYAAMITRMDRDIGRILSVLRELHLDENTIVVFTSDNGPLYDKLGGTDTEFFNSAAGLRGRKGSYYEGGFREPCIVRWPGHIAPNSQTDRVSGFEDWFPTFMELVGRKDKTPADIDGISFAPTLLGQKQPERPFLYRESPGYGGQQCVRVGNWKALRRNLNPALKAKDQNPGPIELYDLANDPFEKTDLAKIHPEIVSELQLLLDKQHVKSDLFPMRVLDAKKN</sequence>
<dbReference type="Gene3D" id="3.30.1120.10">
    <property type="match status" value="1"/>
</dbReference>
<protein>
    <submittedName>
        <fullName evidence="3">Arylsulfatase</fullName>
    </submittedName>
</protein>
<keyword evidence="1" id="KW-0732">Signal</keyword>
<organism evidence="3 4">
    <name type="scientific">Telmatocola sphagniphila</name>
    <dbReference type="NCBI Taxonomy" id="1123043"/>
    <lineage>
        <taxon>Bacteria</taxon>
        <taxon>Pseudomonadati</taxon>
        <taxon>Planctomycetota</taxon>
        <taxon>Planctomycetia</taxon>
        <taxon>Gemmatales</taxon>
        <taxon>Gemmataceae</taxon>
    </lineage>
</organism>
<accession>A0A8E6EXG7</accession>
<dbReference type="Gene3D" id="3.40.720.10">
    <property type="entry name" value="Alkaline Phosphatase, subunit A"/>
    <property type="match status" value="1"/>
</dbReference>
<proteinExistence type="predicted"/>